<evidence type="ECO:0000313" key="4">
    <source>
        <dbReference type="Proteomes" id="UP001331761"/>
    </source>
</evidence>
<protein>
    <submittedName>
        <fullName evidence="3">Uncharacterized protein</fullName>
    </submittedName>
</protein>
<feature type="region of interest" description="Disordered" evidence="1">
    <location>
        <begin position="1"/>
        <end position="21"/>
    </location>
</feature>
<keyword evidence="2" id="KW-0472">Membrane</keyword>
<keyword evidence="2" id="KW-1133">Transmembrane helix</keyword>
<evidence type="ECO:0000256" key="2">
    <source>
        <dbReference type="SAM" id="Phobius"/>
    </source>
</evidence>
<feature type="transmembrane region" description="Helical" evidence="2">
    <location>
        <begin position="28"/>
        <end position="50"/>
    </location>
</feature>
<name>A0AAN8ITU8_TRICO</name>
<proteinExistence type="predicted"/>
<sequence length="128" mass="14324">MATKKTTKRGKQSRRKKAAYDEPQTRDITLIVVVLMVIGIFILFIAFYLMRSRKRPGGRIVHRVNASRLRSSTTSSTTSGKHRLSSHTRSGITTGTRSAAKHGGKGKKKRNAKSPQYYDLAAVRKGRH</sequence>
<dbReference type="AlphaFoldDB" id="A0AAN8ITU8"/>
<comment type="caution">
    <text evidence="3">The sequence shown here is derived from an EMBL/GenBank/DDBJ whole genome shotgun (WGS) entry which is preliminary data.</text>
</comment>
<reference evidence="3 4" key="1">
    <citation type="submission" date="2019-10" db="EMBL/GenBank/DDBJ databases">
        <title>Assembly and Annotation for the nematode Trichostrongylus colubriformis.</title>
        <authorList>
            <person name="Martin J."/>
        </authorList>
    </citation>
    <scope>NUCLEOTIDE SEQUENCE [LARGE SCALE GENOMIC DNA]</scope>
    <source>
        <strain evidence="3">G859</strain>
        <tissue evidence="3">Whole worm</tissue>
    </source>
</reference>
<feature type="compositionally biased region" description="Basic residues" evidence="1">
    <location>
        <begin position="99"/>
        <end position="112"/>
    </location>
</feature>
<organism evidence="3 4">
    <name type="scientific">Trichostrongylus colubriformis</name>
    <name type="common">Black scour worm</name>
    <dbReference type="NCBI Taxonomy" id="6319"/>
    <lineage>
        <taxon>Eukaryota</taxon>
        <taxon>Metazoa</taxon>
        <taxon>Ecdysozoa</taxon>
        <taxon>Nematoda</taxon>
        <taxon>Chromadorea</taxon>
        <taxon>Rhabditida</taxon>
        <taxon>Rhabditina</taxon>
        <taxon>Rhabditomorpha</taxon>
        <taxon>Strongyloidea</taxon>
        <taxon>Trichostrongylidae</taxon>
        <taxon>Trichostrongylus</taxon>
    </lineage>
</organism>
<evidence type="ECO:0000256" key="1">
    <source>
        <dbReference type="SAM" id="MobiDB-lite"/>
    </source>
</evidence>
<gene>
    <name evidence="3" type="ORF">GCK32_013745</name>
</gene>
<keyword evidence="4" id="KW-1185">Reference proteome</keyword>
<feature type="region of interest" description="Disordered" evidence="1">
    <location>
        <begin position="64"/>
        <end position="128"/>
    </location>
</feature>
<feature type="compositionally biased region" description="Polar residues" evidence="1">
    <location>
        <begin position="87"/>
        <end position="97"/>
    </location>
</feature>
<dbReference type="Proteomes" id="UP001331761">
    <property type="component" value="Unassembled WGS sequence"/>
</dbReference>
<feature type="compositionally biased region" description="Basic residues" evidence="1">
    <location>
        <begin position="1"/>
        <end position="17"/>
    </location>
</feature>
<keyword evidence="2" id="KW-0812">Transmembrane</keyword>
<evidence type="ECO:0000313" key="3">
    <source>
        <dbReference type="EMBL" id="KAK5964759.1"/>
    </source>
</evidence>
<accession>A0AAN8ITU8</accession>
<dbReference type="EMBL" id="WIXE01025365">
    <property type="protein sequence ID" value="KAK5964759.1"/>
    <property type="molecule type" value="Genomic_DNA"/>
</dbReference>